<dbReference type="Pfam" id="PF09722">
    <property type="entry name" value="Xre_MbcA_ParS_C"/>
    <property type="match status" value="1"/>
</dbReference>
<dbReference type="EMBL" id="CP116805">
    <property type="protein sequence ID" value="WCL54409.1"/>
    <property type="molecule type" value="Genomic_DNA"/>
</dbReference>
<dbReference type="InterPro" id="IPR046847">
    <property type="entry name" value="Xre-like_HTH"/>
</dbReference>
<dbReference type="Pfam" id="PF20432">
    <property type="entry name" value="Xre-like-HTH"/>
    <property type="match status" value="1"/>
</dbReference>
<dbReference type="InterPro" id="IPR024467">
    <property type="entry name" value="Xre/MbcA/ParS-like_toxin-bd"/>
</dbReference>
<sequence length="111" mass="12249">MLTKAINRIADLWSIKNSDLGAILGVSPASISQLRNGARELSPETKEFELAQYLARLFHSLDAMVGSDDRAAKSWLNTENRELQARPIDLLKTIRGLVACADYLDGYLGTN</sequence>
<reference evidence="3" key="1">
    <citation type="submission" date="2023-01" db="EMBL/GenBank/DDBJ databases">
        <title>The genome sequence of Kordiimonadaceae bacterium 6D33.</title>
        <authorList>
            <person name="Liu Y."/>
        </authorList>
    </citation>
    <scope>NUCLEOTIDE SEQUENCE</scope>
    <source>
        <strain evidence="3">6D33</strain>
    </source>
</reference>
<evidence type="ECO:0000313" key="3">
    <source>
        <dbReference type="EMBL" id="WCL54409.1"/>
    </source>
</evidence>
<organism evidence="3 4">
    <name type="scientific">Gimibacter soli</name>
    <dbReference type="NCBI Taxonomy" id="3024400"/>
    <lineage>
        <taxon>Bacteria</taxon>
        <taxon>Pseudomonadati</taxon>
        <taxon>Pseudomonadota</taxon>
        <taxon>Alphaproteobacteria</taxon>
        <taxon>Kordiimonadales</taxon>
        <taxon>Temperatibacteraceae</taxon>
        <taxon>Gimibacter</taxon>
    </lineage>
</organism>
<proteinExistence type="predicted"/>
<dbReference type="Proteomes" id="UP001217500">
    <property type="component" value="Chromosome"/>
</dbReference>
<dbReference type="GO" id="GO:0003677">
    <property type="term" value="F:DNA binding"/>
    <property type="evidence" value="ECO:0007669"/>
    <property type="project" value="InterPro"/>
</dbReference>
<accession>A0AAE9XQH3</accession>
<feature type="domain" description="Antitoxin Xre-like helix-turn-helix" evidence="2">
    <location>
        <begin position="2"/>
        <end position="56"/>
    </location>
</feature>
<name>A0AAE9XQH3_9PROT</name>
<dbReference type="AlphaFoldDB" id="A0AAE9XQH3"/>
<feature type="domain" description="Antitoxin Xre/MbcA/ParS-like toxin-binding" evidence="1">
    <location>
        <begin position="60"/>
        <end position="106"/>
    </location>
</feature>
<evidence type="ECO:0000259" key="2">
    <source>
        <dbReference type="Pfam" id="PF20432"/>
    </source>
</evidence>
<dbReference type="KEGG" id="gso:PH603_01380"/>
<dbReference type="RefSeq" id="WP_289504128.1">
    <property type="nucleotide sequence ID" value="NZ_CP116805.1"/>
</dbReference>
<gene>
    <name evidence="3" type="ORF">PH603_01380</name>
</gene>
<evidence type="ECO:0000259" key="1">
    <source>
        <dbReference type="Pfam" id="PF09722"/>
    </source>
</evidence>
<protein>
    <submittedName>
        <fullName evidence="3">DUF2384 domain-containing protein</fullName>
    </submittedName>
</protein>
<keyword evidence="4" id="KW-1185">Reference proteome</keyword>
<evidence type="ECO:0000313" key="4">
    <source>
        <dbReference type="Proteomes" id="UP001217500"/>
    </source>
</evidence>